<gene>
    <name evidence="1" type="ORF">glt_00210</name>
</gene>
<name>M1PAY4_9VIRU</name>
<organism evidence="1 2">
    <name type="scientific">Moumouvirus goulette</name>
    <dbReference type="NCBI Taxonomy" id="1247379"/>
    <lineage>
        <taxon>Viruses</taxon>
        <taxon>Varidnaviria</taxon>
        <taxon>Bamfordvirae</taxon>
        <taxon>Nucleocytoviricota</taxon>
        <taxon>Megaviricetes</taxon>
        <taxon>Imitervirales</taxon>
        <taxon>Mimiviridae</taxon>
        <taxon>Megamimivirinae</taxon>
        <taxon>Moumouvirus</taxon>
        <taxon>Moumouvirus goulettemassiliense</taxon>
    </lineage>
</organism>
<dbReference type="EMBL" id="KC008572">
    <property type="protein sequence ID" value="AGF85019.1"/>
    <property type="molecule type" value="Genomic_DNA"/>
</dbReference>
<evidence type="ECO:0000313" key="1">
    <source>
        <dbReference type="EMBL" id="AGF85019.1"/>
    </source>
</evidence>
<sequence length="94" mass="11046">MSRQWLYPTLDKKSYFYFMKTGKLDGIILKNLNKTPNSKKSIKKNKIIPKTDLLDKRKKGYCYCGDFTIHVLTKDGWATVCNNTQQRLYLCKSD</sequence>
<protein>
    <submittedName>
        <fullName evidence="1">Translin-associated factor X</fullName>
    </submittedName>
</protein>
<proteinExistence type="predicted"/>
<dbReference type="Proteomes" id="UP000241071">
    <property type="component" value="Segment"/>
</dbReference>
<evidence type="ECO:0000313" key="2">
    <source>
        <dbReference type="Proteomes" id="UP000241071"/>
    </source>
</evidence>
<keyword evidence="2" id="KW-1185">Reference proteome</keyword>
<accession>M1PAY4</accession>
<reference evidence="1 2" key="1">
    <citation type="submission" date="2012-10" db="EMBL/GenBank/DDBJ databases">
        <title>Complete genome sequence of Moumouvirus goulette.</title>
        <authorList>
            <person name="Fournous G."/>
            <person name="Bougalmi M."/>
            <person name="Colson P."/>
        </authorList>
    </citation>
    <scope>NUCLEOTIDE SEQUENCE [LARGE SCALE GENOMIC DNA]</scope>
</reference>